<keyword evidence="2" id="KW-1185">Reference proteome</keyword>
<protein>
    <submittedName>
        <fullName evidence="1">Uncharacterized protein</fullName>
    </submittedName>
</protein>
<reference evidence="2" key="1">
    <citation type="journal article" date="2024" name="Proc. Natl. Acad. Sci. U.S.A.">
        <title>Extraordinary preservation of gene collinearity over three hundred million years revealed in homosporous lycophytes.</title>
        <authorList>
            <person name="Li C."/>
            <person name="Wickell D."/>
            <person name="Kuo L.Y."/>
            <person name="Chen X."/>
            <person name="Nie B."/>
            <person name="Liao X."/>
            <person name="Peng D."/>
            <person name="Ji J."/>
            <person name="Jenkins J."/>
            <person name="Williams M."/>
            <person name="Shu S."/>
            <person name="Plott C."/>
            <person name="Barry K."/>
            <person name="Rajasekar S."/>
            <person name="Grimwood J."/>
            <person name="Han X."/>
            <person name="Sun S."/>
            <person name="Hou Z."/>
            <person name="He W."/>
            <person name="Dai G."/>
            <person name="Sun C."/>
            <person name="Schmutz J."/>
            <person name="Leebens-Mack J.H."/>
            <person name="Li F.W."/>
            <person name="Wang L."/>
        </authorList>
    </citation>
    <scope>NUCLEOTIDE SEQUENCE [LARGE SCALE GENOMIC DNA]</scope>
    <source>
        <strain evidence="2">cv. PW_Plant_1</strain>
    </source>
</reference>
<comment type="caution">
    <text evidence="1">The sequence shown here is derived from an EMBL/GenBank/DDBJ whole genome shotgun (WGS) entry which is preliminary data.</text>
</comment>
<evidence type="ECO:0000313" key="1">
    <source>
        <dbReference type="EMBL" id="KAJ7518830.1"/>
    </source>
</evidence>
<dbReference type="EMBL" id="CM055111">
    <property type="protein sequence ID" value="KAJ7518830.1"/>
    <property type="molecule type" value="Genomic_DNA"/>
</dbReference>
<dbReference type="Proteomes" id="UP001162992">
    <property type="component" value="Chromosome 20"/>
</dbReference>
<name>A0ACC2AMS8_DIPCM</name>
<evidence type="ECO:0000313" key="2">
    <source>
        <dbReference type="Proteomes" id="UP001162992"/>
    </source>
</evidence>
<accession>A0ACC2AMS8</accession>
<gene>
    <name evidence="1" type="ORF">O6H91_20G010300</name>
</gene>
<proteinExistence type="predicted"/>
<sequence>MAAYNCTLFSSPLGLKVEWHCAHLLAPESDNGSMTHNLGNVSLLRNNNELDCILKRRFQTLHSTNSRSSIVLRCFAERATRTPHSGYHFDGSSRRFMEGWYFKVSIPNEKQSFAWMYSVEDPGTSKSHGKFEEVLRGPRFPGVGAQVLGADDEYLWQNDDSVKRFWGSRHELELGHTFEPKSGALAPNSKLDVQDFSKTVEEGFQVTPILHQGFLRDNGRSVNVQTVGSVRWEYTTYPVYGWGNVGAEQKATAGWLAALPVFEPHWQICMAGGLSTGWIEWGDRKFEFVNAPSYSEKNWGGSFPDKWFWVQCNVFEGGLGEIALTAGGGRRGLPFMLGAREEVAMVGVHYDGQFYEFVPWEGTVEWEIAPWGDWKMSAQTKLYEVKLQAETKSPGTVLRAPTADAGLVPFCRDTFNGSLRLQLWKRTQNGALGQVILDVTSDMAALETGGGPWYSTWKKTKRIEDPIRTVMGLHVNVNELFRNAPNLKPPGL</sequence>
<organism evidence="1 2">
    <name type="scientific">Diphasiastrum complanatum</name>
    <name type="common">Issler's clubmoss</name>
    <name type="synonym">Lycopodium complanatum</name>
    <dbReference type="NCBI Taxonomy" id="34168"/>
    <lineage>
        <taxon>Eukaryota</taxon>
        <taxon>Viridiplantae</taxon>
        <taxon>Streptophyta</taxon>
        <taxon>Embryophyta</taxon>
        <taxon>Tracheophyta</taxon>
        <taxon>Lycopodiopsida</taxon>
        <taxon>Lycopodiales</taxon>
        <taxon>Lycopodiaceae</taxon>
        <taxon>Lycopodioideae</taxon>
        <taxon>Diphasiastrum</taxon>
    </lineage>
</organism>